<dbReference type="OrthoDB" id="4060227at2759"/>
<name>A0A5J5F1F6_9PEZI</name>
<feature type="region of interest" description="Disordered" evidence="1">
    <location>
        <begin position="52"/>
        <end position="81"/>
    </location>
</feature>
<sequence length="283" mass="30975">MKLDCVVNRSLQTILDEDIEWKSQMRDDTVQLQHAVEDILTSLNMRPFASYFPTSPPFSRPSSEPPNSKGQPLPQREGATCHPNVQFQDAPATHMKLEDDRARQARAGLSVAREPTSQSEEQNGQPMFPDPMGSLYGVTRMRGAPRGGARGGTYPEEMDTDFIARGPVPQEGGDMMADQQQHPAQSPGSNPHHGGPPGIAAYAVGHGHPQQQQQQHWQAYHLQQQAPPGDANHAQMLYSQSAATATPVQSPGMHNGHPGGQVYDVNGSYFGMTAFDPQLPYYK</sequence>
<dbReference type="InParanoid" id="A0A5J5F1F6"/>
<comment type="caution">
    <text evidence="2">The sequence shown here is derived from an EMBL/GenBank/DDBJ whole genome shotgun (WGS) entry which is preliminary data.</text>
</comment>
<organism evidence="2 3">
    <name type="scientific">Sphaerosporella brunnea</name>
    <dbReference type="NCBI Taxonomy" id="1250544"/>
    <lineage>
        <taxon>Eukaryota</taxon>
        <taxon>Fungi</taxon>
        <taxon>Dikarya</taxon>
        <taxon>Ascomycota</taxon>
        <taxon>Pezizomycotina</taxon>
        <taxon>Pezizomycetes</taxon>
        <taxon>Pezizales</taxon>
        <taxon>Pyronemataceae</taxon>
        <taxon>Sphaerosporella</taxon>
    </lineage>
</organism>
<reference evidence="2 3" key="1">
    <citation type="submission" date="2019-09" db="EMBL/GenBank/DDBJ databases">
        <title>Draft genome of the ectomycorrhizal ascomycete Sphaerosporella brunnea.</title>
        <authorList>
            <consortium name="DOE Joint Genome Institute"/>
            <person name="Benucci G.M."/>
            <person name="Marozzi G."/>
            <person name="Antonielli L."/>
            <person name="Sanchez S."/>
            <person name="Marco P."/>
            <person name="Wang X."/>
            <person name="Falini L.B."/>
            <person name="Barry K."/>
            <person name="Haridas S."/>
            <person name="Lipzen A."/>
            <person name="Labutti K."/>
            <person name="Grigoriev I.V."/>
            <person name="Murat C."/>
            <person name="Martin F."/>
            <person name="Albertini E."/>
            <person name="Donnini D."/>
            <person name="Bonito G."/>
        </authorList>
    </citation>
    <scope>NUCLEOTIDE SEQUENCE [LARGE SCALE GENOMIC DNA]</scope>
    <source>
        <strain evidence="2 3">Sb_GMNB300</strain>
    </source>
</reference>
<protein>
    <submittedName>
        <fullName evidence="2">Uncharacterized protein</fullName>
    </submittedName>
</protein>
<evidence type="ECO:0000256" key="1">
    <source>
        <dbReference type="SAM" id="MobiDB-lite"/>
    </source>
</evidence>
<proteinExistence type="predicted"/>
<dbReference type="Proteomes" id="UP000326924">
    <property type="component" value="Unassembled WGS sequence"/>
</dbReference>
<keyword evidence="3" id="KW-1185">Reference proteome</keyword>
<dbReference type="AlphaFoldDB" id="A0A5J5F1F6"/>
<evidence type="ECO:0000313" key="3">
    <source>
        <dbReference type="Proteomes" id="UP000326924"/>
    </source>
</evidence>
<feature type="compositionally biased region" description="Polar residues" evidence="1">
    <location>
        <begin position="115"/>
        <end position="125"/>
    </location>
</feature>
<feature type="region of interest" description="Disordered" evidence="1">
    <location>
        <begin position="99"/>
        <end position="130"/>
    </location>
</feature>
<accession>A0A5J5F1F6</accession>
<dbReference type="EMBL" id="VXIS01000059">
    <property type="protein sequence ID" value="KAA8909297.1"/>
    <property type="molecule type" value="Genomic_DNA"/>
</dbReference>
<gene>
    <name evidence="2" type="ORF">FN846DRAFT_942728</name>
</gene>
<evidence type="ECO:0000313" key="2">
    <source>
        <dbReference type="EMBL" id="KAA8909297.1"/>
    </source>
</evidence>
<feature type="region of interest" description="Disordered" evidence="1">
    <location>
        <begin position="166"/>
        <end position="210"/>
    </location>
</feature>